<gene>
    <name evidence="1" type="ORF">H8E19_11625</name>
</gene>
<reference evidence="1 2" key="1">
    <citation type="submission" date="2020-08" db="EMBL/GenBank/DDBJ databases">
        <title>Bridging the membrane lipid divide: bacteria of the FCB group superphylum have the potential to synthesize archaeal ether lipids.</title>
        <authorList>
            <person name="Villanueva L."/>
            <person name="Von Meijenfeldt F.A.B."/>
            <person name="Westbye A.B."/>
            <person name="Yadav S."/>
            <person name="Hopmans E.C."/>
            <person name="Dutilh B.E."/>
            <person name="Sinninghe Damste J.S."/>
        </authorList>
    </citation>
    <scope>NUCLEOTIDE SEQUENCE [LARGE SCALE GENOMIC DNA]</scope>
    <source>
        <strain evidence="1">NIOZ-UU27</strain>
    </source>
</reference>
<dbReference type="Gene3D" id="3.40.720.10">
    <property type="entry name" value="Alkaline Phosphatase, subunit A"/>
    <property type="match status" value="1"/>
</dbReference>
<accession>A0A8J6T865</accession>
<dbReference type="Pfam" id="PF01663">
    <property type="entry name" value="Phosphodiest"/>
    <property type="match status" value="1"/>
</dbReference>
<evidence type="ECO:0000313" key="2">
    <source>
        <dbReference type="Proteomes" id="UP000650524"/>
    </source>
</evidence>
<protein>
    <submittedName>
        <fullName evidence="1">Alkaline phosphatase family protein</fullName>
    </submittedName>
</protein>
<dbReference type="PANTHER" id="PTHR10151">
    <property type="entry name" value="ECTONUCLEOTIDE PYROPHOSPHATASE/PHOSPHODIESTERASE"/>
    <property type="match status" value="1"/>
</dbReference>
<evidence type="ECO:0000313" key="1">
    <source>
        <dbReference type="EMBL" id="MBC8178044.1"/>
    </source>
</evidence>
<dbReference type="EMBL" id="JACNJD010000252">
    <property type="protein sequence ID" value="MBC8178044.1"/>
    <property type="molecule type" value="Genomic_DNA"/>
</dbReference>
<dbReference type="InterPro" id="IPR017850">
    <property type="entry name" value="Alkaline_phosphatase_core_sf"/>
</dbReference>
<sequence>MDKKLLVVEVAGLAHELEIAGLHSHAIQSIFPAVTCTVQASFRTASPPGKHGMVANGFFCRTLNRPMFWEQSAGLVEGPRIWTNFRNRGKRVGMIFWQQSLGESVDLILSPAPIHKHHGGMIQTCYSKPRDMYAHLCKCIGRPFKLQQYWGPLASWKAGEWIVEAVSAILEDSELAPDLCFTYLPSLDYDLQRKDPENSPASSKTRAIVNKQISRLVRAATSRGYDVLIFGDYHMGPVRGAVRPNLALRKAGLMAVRYVKGMAYPDFHASRAFAMADHEIAHIYIPTKKDIPIVEKLLGDLPGISEILGSEEQADINLGHKNSGELVIIAEPGKWVAYPWWTDKQEAPDFAGHVDIHNKPGYDPCELFFGWPPGSVSQNTNRIHGSHGRVGPGRNVTWASTFPVTDKPADLVELAAAVRSWLDGER</sequence>
<dbReference type="PANTHER" id="PTHR10151:SF120">
    <property type="entry name" value="BIS(5'-ADENOSYL)-TRIPHOSPHATASE"/>
    <property type="match status" value="1"/>
</dbReference>
<dbReference type="AlphaFoldDB" id="A0A8J6T865"/>
<dbReference type="Proteomes" id="UP000650524">
    <property type="component" value="Unassembled WGS sequence"/>
</dbReference>
<organism evidence="1 2">
    <name type="scientific">Candidatus Desulfacyla euxinica</name>
    <dbReference type="NCBI Taxonomy" id="2841693"/>
    <lineage>
        <taxon>Bacteria</taxon>
        <taxon>Deltaproteobacteria</taxon>
        <taxon>Candidatus Desulfacyla</taxon>
    </lineage>
</organism>
<comment type="caution">
    <text evidence="1">The sequence shown here is derived from an EMBL/GenBank/DDBJ whole genome shotgun (WGS) entry which is preliminary data.</text>
</comment>
<name>A0A8J6T865_9DELT</name>
<proteinExistence type="predicted"/>
<dbReference type="SUPFAM" id="SSF53649">
    <property type="entry name" value="Alkaline phosphatase-like"/>
    <property type="match status" value="1"/>
</dbReference>
<dbReference type="InterPro" id="IPR002591">
    <property type="entry name" value="Phosphodiest/P_Trfase"/>
</dbReference>
<dbReference type="GO" id="GO:0016787">
    <property type="term" value="F:hydrolase activity"/>
    <property type="evidence" value="ECO:0007669"/>
    <property type="project" value="UniProtKB-ARBA"/>
</dbReference>